<dbReference type="AlphaFoldDB" id="A0A7V7QJ73"/>
<comment type="caution">
    <text evidence="6">Lacks conserved residue(s) required for the propagation of feature annotation.</text>
</comment>
<dbReference type="GO" id="GO:0005524">
    <property type="term" value="F:ATP binding"/>
    <property type="evidence" value="ECO:0007669"/>
    <property type="project" value="UniProtKB-KW"/>
</dbReference>
<dbReference type="GO" id="GO:0003951">
    <property type="term" value="F:NAD+ kinase activity"/>
    <property type="evidence" value="ECO:0007669"/>
    <property type="project" value="UniProtKB-UniRule"/>
</dbReference>
<keyword evidence="6" id="KW-0067">ATP-binding</keyword>
<keyword evidence="4 6" id="KW-0520">NAD</keyword>
<dbReference type="InterPro" id="IPR016064">
    <property type="entry name" value="NAD/diacylglycerol_kinase_sf"/>
</dbReference>
<evidence type="ECO:0000256" key="4">
    <source>
        <dbReference type="ARBA" id="ARBA00023027"/>
    </source>
</evidence>
<dbReference type="Pfam" id="PF01513">
    <property type="entry name" value="NAD_kinase"/>
    <property type="match status" value="1"/>
</dbReference>
<dbReference type="GO" id="GO:0006741">
    <property type="term" value="P:NADP+ biosynthetic process"/>
    <property type="evidence" value="ECO:0007669"/>
    <property type="project" value="UniProtKB-UniRule"/>
</dbReference>
<comment type="subcellular location">
    <subcellularLocation>
        <location evidence="6">Cytoplasm</location>
    </subcellularLocation>
</comment>
<comment type="cofactor">
    <cofactor evidence="6">
        <name>a divalent metal cation</name>
        <dbReference type="ChEBI" id="CHEBI:60240"/>
    </cofactor>
</comment>
<gene>
    <name evidence="6" type="primary">nadK</name>
    <name evidence="7" type="ORF">F7O84_08610</name>
</gene>
<dbReference type="Proteomes" id="UP000461768">
    <property type="component" value="Unassembled WGS sequence"/>
</dbReference>
<feature type="active site" description="Proton acceptor" evidence="6">
    <location>
        <position position="68"/>
    </location>
</feature>
<protein>
    <recommendedName>
        <fullName evidence="6">NAD kinase</fullName>
        <ecNumber evidence="6">2.7.1.23</ecNumber>
    </recommendedName>
    <alternativeName>
        <fullName evidence="6">ATP-dependent NAD kinase</fullName>
    </alternativeName>
</protein>
<dbReference type="InterPro" id="IPR017437">
    <property type="entry name" value="ATP-NAD_kinase_PpnK-typ_C"/>
</dbReference>
<dbReference type="Gene3D" id="2.60.200.30">
    <property type="entry name" value="Probable inorganic polyphosphate/atp-NAD kinase, domain 2"/>
    <property type="match status" value="1"/>
</dbReference>
<feature type="binding site" evidence="6">
    <location>
        <begin position="142"/>
        <end position="143"/>
    </location>
    <ligand>
        <name>NAD(+)</name>
        <dbReference type="ChEBI" id="CHEBI:57540"/>
    </ligand>
</feature>
<comment type="catalytic activity">
    <reaction evidence="5 6">
        <text>NAD(+) + ATP = ADP + NADP(+) + H(+)</text>
        <dbReference type="Rhea" id="RHEA:18629"/>
        <dbReference type="ChEBI" id="CHEBI:15378"/>
        <dbReference type="ChEBI" id="CHEBI:30616"/>
        <dbReference type="ChEBI" id="CHEBI:57540"/>
        <dbReference type="ChEBI" id="CHEBI:58349"/>
        <dbReference type="ChEBI" id="CHEBI:456216"/>
        <dbReference type="EC" id="2.7.1.23"/>
    </reaction>
</comment>
<dbReference type="HAMAP" id="MF_00361">
    <property type="entry name" value="NAD_kinase"/>
    <property type="match status" value="1"/>
</dbReference>
<evidence type="ECO:0000256" key="5">
    <source>
        <dbReference type="ARBA" id="ARBA00047925"/>
    </source>
</evidence>
<dbReference type="SUPFAM" id="SSF111331">
    <property type="entry name" value="NAD kinase/diacylglycerol kinase-like"/>
    <property type="match status" value="1"/>
</dbReference>
<keyword evidence="1 6" id="KW-0808">Transferase</keyword>
<keyword evidence="6" id="KW-0547">Nucleotide-binding</keyword>
<dbReference type="GO" id="GO:0051287">
    <property type="term" value="F:NAD binding"/>
    <property type="evidence" value="ECO:0007669"/>
    <property type="project" value="UniProtKB-ARBA"/>
</dbReference>
<feature type="binding site" evidence="6">
    <location>
        <begin position="68"/>
        <end position="69"/>
    </location>
    <ligand>
        <name>NAD(+)</name>
        <dbReference type="ChEBI" id="CHEBI:57540"/>
    </ligand>
</feature>
<dbReference type="Pfam" id="PF20143">
    <property type="entry name" value="NAD_kinase_C"/>
    <property type="match status" value="1"/>
</dbReference>
<keyword evidence="6" id="KW-0963">Cytoplasm</keyword>
<dbReference type="PANTHER" id="PTHR20275:SF0">
    <property type="entry name" value="NAD KINASE"/>
    <property type="match status" value="1"/>
</dbReference>
<keyword evidence="2 6" id="KW-0418">Kinase</keyword>
<dbReference type="GO" id="GO:0046872">
    <property type="term" value="F:metal ion binding"/>
    <property type="evidence" value="ECO:0007669"/>
    <property type="project" value="UniProtKB-UniRule"/>
</dbReference>
<reference evidence="7 8" key="1">
    <citation type="submission" date="2019-09" db="EMBL/GenBank/DDBJ databases">
        <authorList>
            <person name="Valk L.C."/>
        </authorList>
    </citation>
    <scope>NUCLEOTIDE SEQUENCE [LARGE SCALE GENOMIC DNA]</scope>
    <source>
        <strain evidence="7">GalUA</strain>
    </source>
</reference>
<sequence length="288" mass="32142">MNKFYIITNHQKDEGLALTKSIRDYLQSNKKECIIQEECLKDHQKDYMFTDASLIPNDVDCVMVLGGDGTLIQAARDIAVKKIPLVGINLGTLGYLAEIERNNIYPALDKLMNDEYVLEKRLMLKGEMFKNGKSAFKNRALNDIVINRDGRLRIVEYEIYVNDEYLVSYSADGIIISTPTGSTGYNMSAGGPIVDPKAEILTVTPICSHTLNSKSIVLSANDKVVVKIGPGRKLYVENVVATFDGDTSIKMETSDYIEITKSTKHTQIIKLSNVSFLEALRNKMGDSR</sequence>
<evidence type="ECO:0000313" key="8">
    <source>
        <dbReference type="Proteomes" id="UP000461768"/>
    </source>
</evidence>
<dbReference type="InterPro" id="IPR002504">
    <property type="entry name" value="NADK"/>
</dbReference>
<comment type="caution">
    <text evidence="7">The sequence shown here is derived from an EMBL/GenBank/DDBJ whole genome shotgun (WGS) entry which is preliminary data.</text>
</comment>
<dbReference type="InterPro" id="IPR017438">
    <property type="entry name" value="ATP-NAD_kinase_N"/>
</dbReference>
<evidence type="ECO:0000313" key="7">
    <source>
        <dbReference type="EMBL" id="KAB1437652.1"/>
    </source>
</evidence>
<feature type="binding site" evidence="6">
    <location>
        <begin position="183"/>
        <end position="188"/>
    </location>
    <ligand>
        <name>NAD(+)</name>
        <dbReference type="ChEBI" id="CHEBI:57540"/>
    </ligand>
</feature>
<dbReference type="GO" id="GO:0019674">
    <property type="term" value="P:NAD+ metabolic process"/>
    <property type="evidence" value="ECO:0007669"/>
    <property type="project" value="InterPro"/>
</dbReference>
<keyword evidence="8" id="KW-1185">Reference proteome</keyword>
<feature type="binding site" evidence="6">
    <location>
        <position position="172"/>
    </location>
    <ligand>
        <name>NAD(+)</name>
        <dbReference type="ChEBI" id="CHEBI:57540"/>
    </ligand>
</feature>
<feature type="binding site" evidence="6">
    <location>
        <position position="153"/>
    </location>
    <ligand>
        <name>NAD(+)</name>
        <dbReference type="ChEBI" id="CHEBI:57540"/>
    </ligand>
</feature>
<name>A0A7V7QJ73_9FIRM</name>
<keyword evidence="3 6" id="KW-0521">NADP</keyword>
<dbReference type="RefSeq" id="WP_151144187.1">
    <property type="nucleotide sequence ID" value="NZ_WAGX01000005.1"/>
</dbReference>
<organism evidence="7 8">
    <name type="scientific">Candidatus Galacturonatibacter soehngenii</name>
    <dbReference type="NCBI Taxonomy" id="2307010"/>
    <lineage>
        <taxon>Bacteria</taxon>
        <taxon>Bacillati</taxon>
        <taxon>Bacillota</taxon>
        <taxon>Clostridia</taxon>
        <taxon>Lachnospirales</taxon>
        <taxon>Lachnospiraceae</taxon>
        <taxon>Candidatus Galacturonatibacter</taxon>
    </lineage>
</organism>
<comment type="similarity">
    <text evidence="6">Belongs to the NAD kinase family.</text>
</comment>
<dbReference type="OrthoDB" id="9774737at2"/>
<dbReference type="GO" id="GO:0005737">
    <property type="term" value="C:cytoplasm"/>
    <property type="evidence" value="ECO:0007669"/>
    <property type="project" value="UniProtKB-SubCell"/>
</dbReference>
<evidence type="ECO:0000256" key="6">
    <source>
        <dbReference type="HAMAP-Rule" id="MF_00361"/>
    </source>
</evidence>
<dbReference type="EMBL" id="WAGX01000005">
    <property type="protein sequence ID" value="KAB1437652.1"/>
    <property type="molecule type" value="Genomic_DNA"/>
</dbReference>
<accession>A0A7V7QJ73</accession>
<proteinExistence type="inferred from homology"/>
<evidence type="ECO:0000256" key="1">
    <source>
        <dbReference type="ARBA" id="ARBA00022679"/>
    </source>
</evidence>
<dbReference type="EC" id="2.7.1.23" evidence="6"/>
<dbReference type="PANTHER" id="PTHR20275">
    <property type="entry name" value="NAD KINASE"/>
    <property type="match status" value="1"/>
</dbReference>
<evidence type="ECO:0000256" key="3">
    <source>
        <dbReference type="ARBA" id="ARBA00022857"/>
    </source>
</evidence>
<evidence type="ECO:0000256" key="2">
    <source>
        <dbReference type="ARBA" id="ARBA00022777"/>
    </source>
</evidence>
<dbReference type="Gene3D" id="3.40.50.10330">
    <property type="entry name" value="Probable inorganic polyphosphate/atp-NAD kinase, domain 1"/>
    <property type="match status" value="1"/>
</dbReference>
<reference evidence="7 8" key="2">
    <citation type="submission" date="2020-02" db="EMBL/GenBank/DDBJ databases">
        <title>Candidatus Galacturonibacter soehngenii shows hetero-acetogenic catabolism of galacturonic acid but lacks a canonical carbon monoxide dehydrogenase/acetyl-CoA synthase complex.</title>
        <authorList>
            <person name="Diender M."/>
            <person name="Stouten G.R."/>
            <person name="Petersen J.F."/>
            <person name="Nielsen P.H."/>
            <person name="Dueholm M.S."/>
            <person name="Pronk J.T."/>
            <person name="Van Loosdrecht M.C.M."/>
        </authorList>
    </citation>
    <scope>NUCLEOTIDE SEQUENCE [LARGE SCALE GENOMIC DNA]</scope>
    <source>
        <strain evidence="7">GalUA</strain>
    </source>
</reference>
<comment type="function">
    <text evidence="6">Involved in the regulation of the intracellular balance of NAD and NADP, and is a key enzyme in the biosynthesis of NADP. Catalyzes specifically the phosphorylation on 2'-hydroxyl of the adenosine moiety of NAD to yield NADP.</text>
</comment>